<evidence type="ECO:0000259" key="4">
    <source>
        <dbReference type="PROSITE" id="PS50949"/>
    </source>
</evidence>
<dbReference type="PROSITE" id="PS50949">
    <property type="entry name" value="HTH_GNTR"/>
    <property type="match status" value="1"/>
</dbReference>
<dbReference type="GO" id="GO:0003700">
    <property type="term" value="F:DNA-binding transcription factor activity"/>
    <property type="evidence" value="ECO:0007669"/>
    <property type="project" value="InterPro"/>
</dbReference>
<protein>
    <submittedName>
        <fullName evidence="6">FadR family transcriptional regulator</fullName>
    </submittedName>
</protein>
<evidence type="ECO:0000313" key="7">
    <source>
        <dbReference type="Proteomes" id="UP000288943"/>
    </source>
</evidence>
<dbReference type="EMBL" id="CP026520">
    <property type="protein sequence ID" value="QAV19812.1"/>
    <property type="molecule type" value="Genomic_DNA"/>
</dbReference>
<dbReference type="SUPFAM" id="SSF46785">
    <property type="entry name" value="Winged helix' DNA-binding domain"/>
    <property type="match status" value="1"/>
</dbReference>
<dbReference type="SMART" id="SM00345">
    <property type="entry name" value="HTH_GNTR"/>
    <property type="match status" value="1"/>
</dbReference>
<feature type="domain" description="HTH gntR-type" evidence="4">
    <location>
        <begin position="8"/>
        <end position="76"/>
    </location>
</feature>
<keyword evidence="2" id="KW-0238">DNA-binding</keyword>
<keyword evidence="8" id="KW-1185">Reference proteome</keyword>
<keyword evidence="3" id="KW-0804">Transcription</keyword>
<dbReference type="CDD" id="cd07377">
    <property type="entry name" value="WHTH_GntR"/>
    <property type="match status" value="1"/>
</dbReference>
<evidence type="ECO:0000256" key="2">
    <source>
        <dbReference type="ARBA" id="ARBA00023125"/>
    </source>
</evidence>
<reference evidence="5 8" key="2">
    <citation type="submission" date="2022-05" db="EMBL/GenBank/DDBJ databases">
        <title>Genome Sequencing of Bee-Associated Microbes.</title>
        <authorList>
            <person name="Dunlap C."/>
        </authorList>
    </citation>
    <scope>NUCLEOTIDE SEQUENCE [LARGE SCALE GENOMIC DNA]</scope>
    <source>
        <strain evidence="5 8">NRRL B-23120</strain>
    </source>
</reference>
<dbReference type="PANTHER" id="PTHR43537:SF47">
    <property type="entry name" value="REGULATORY PROTEIN GNTR HTH"/>
    <property type="match status" value="1"/>
</dbReference>
<reference evidence="6 7" key="1">
    <citation type="submission" date="2018-01" db="EMBL/GenBank/DDBJ databases">
        <title>The whole genome sequencing and assembly of Paenibacillus chitinolyticus KCCM 41400 strain.</title>
        <authorList>
            <person name="Kim J.-Y."/>
            <person name="Park M.-K."/>
            <person name="Lee Y.-J."/>
            <person name="Yi H."/>
            <person name="Bahn Y.-S."/>
            <person name="Kim J.F."/>
            <person name="Lee D.-W."/>
        </authorList>
    </citation>
    <scope>NUCLEOTIDE SEQUENCE [LARGE SCALE GENOMIC DNA]</scope>
    <source>
        <strain evidence="6 7">KCCM 41400</strain>
    </source>
</reference>
<dbReference type="InterPro" id="IPR000524">
    <property type="entry name" value="Tscrpt_reg_HTH_GntR"/>
</dbReference>
<evidence type="ECO:0000256" key="1">
    <source>
        <dbReference type="ARBA" id="ARBA00023015"/>
    </source>
</evidence>
<accession>A0A410X040</accession>
<dbReference type="GeneID" id="95377077"/>
<proteinExistence type="predicted"/>
<dbReference type="Gene3D" id="1.20.120.530">
    <property type="entry name" value="GntR ligand-binding domain-like"/>
    <property type="match status" value="1"/>
</dbReference>
<name>A0A410X040_9BACL</name>
<evidence type="ECO:0000313" key="5">
    <source>
        <dbReference type="EMBL" id="MCY9596872.1"/>
    </source>
</evidence>
<dbReference type="InterPro" id="IPR008920">
    <property type="entry name" value="TF_FadR/GntR_C"/>
</dbReference>
<dbReference type="PANTHER" id="PTHR43537">
    <property type="entry name" value="TRANSCRIPTIONAL REGULATOR, GNTR FAMILY"/>
    <property type="match status" value="1"/>
</dbReference>
<dbReference type="KEGG" id="pchi:PC41400_19985"/>
<dbReference type="Gene3D" id="1.10.10.10">
    <property type="entry name" value="Winged helix-like DNA-binding domain superfamily/Winged helix DNA-binding domain"/>
    <property type="match status" value="1"/>
</dbReference>
<dbReference type="PRINTS" id="PR00035">
    <property type="entry name" value="HTHGNTR"/>
</dbReference>
<dbReference type="Pfam" id="PF07729">
    <property type="entry name" value="FCD"/>
    <property type="match status" value="1"/>
</dbReference>
<dbReference type="OrthoDB" id="9782299at2"/>
<dbReference type="Proteomes" id="UP000288943">
    <property type="component" value="Chromosome"/>
</dbReference>
<evidence type="ECO:0000313" key="8">
    <source>
        <dbReference type="Proteomes" id="UP001527202"/>
    </source>
</evidence>
<dbReference type="InterPro" id="IPR036390">
    <property type="entry name" value="WH_DNA-bd_sf"/>
</dbReference>
<dbReference type="Proteomes" id="UP001527202">
    <property type="component" value="Unassembled WGS sequence"/>
</dbReference>
<dbReference type="SMART" id="SM00895">
    <property type="entry name" value="FCD"/>
    <property type="match status" value="1"/>
</dbReference>
<dbReference type="InterPro" id="IPR011711">
    <property type="entry name" value="GntR_C"/>
</dbReference>
<dbReference type="Pfam" id="PF00392">
    <property type="entry name" value="GntR"/>
    <property type="match status" value="1"/>
</dbReference>
<sequence length="230" mass="25584">MLEKPKKLTLVEQVADQLQTLIESGQWPIGTRIPPEPELSETLGVSRNTIREAVRAMVHAGLLQTKQGDGTYVCSSSVLGVVLQKRVRQSTLAETLEVRQALEREAARLAAKRRTDEDIDSLKLHLDACAAAEESGDMEAYSGADIRLHQAVVTAAHNELFSELYAHMTEALDHSVRSLSGLIPEIGLYRRSHAKMIDAIIRQDVEEAVEAVHEYISHSRNDLKRLEEQS</sequence>
<gene>
    <name evidence="5" type="ORF">M5X16_13920</name>
    <name evidence="6" type="ORF">PC41400_19985</name>
</gene>
<evidence type="ECO:0000313" key="6">
    <source>
        <dbReference type="EMBL" id="QAV19812.1"/>
    </source>
</evidence>
<dbReference type="EMBL" id="JAMDMJ010000015">
    <property type="protein sequence ID" value="MCY9596872.1"/>
    <property type="molecule type" value="Genomic_DNA"/>
</dbReference>
<organism evidence="6 7">
    <name type="scientific">Paenibacillus chitinolyticus</name>
    <dbReference type="NCBI Taxonomy" id="79263"/>
    <lineage>
        <taxon>Bacteria</taxon>
        <taxon>Bacillati</taxon>
        <taxon>Bacillota</taxon>
        <taxon>Bacilli</taxon>
        <taxon>Bacillales</taxon>
        <taxon>Paenibacillaceae</taxon>
        <taxon>Paenibacillus</taxon>
    </lineage>
</organism>
<dbReference type="InterPro" id="IPR036388">
    <property type="entry name" value="WH-like_DNA-bd_sf"/>
</dbReference>
<evidence type="ECO:0000256" key="3">
    <source>
        <dbReference type="ARBA" id="ARBA00023163"/>
    </source>
</evidence>
<dbReference type="GO" id="GO:0003677">
    <property type="term" value="F:DNA binding"/>
    <property type="evidence" value="ECO:0007669"/>
    <property type="project" value="UniProtKB-KW"/>
</dbReference>
<dbReference type="AlphaFoldDB" id="A0A410X040"/>
<keyword evidence="1" id="KW-0805">Transcription regulation</keyword>
<dbReference type="SUPFAM" id="SSF48008">
    <property type="entry name" value="GntR ligand-binding domain-like"/>
    <property type="match status" value="1"/>
</dbReference>
<dbReference type="RefSeq" id="WP_042227165.1">
    <property type="nucleotide sequence ID" value="NZ_CP026520.1"/>
</dbReference>